<evidence type="ECO:0000313" key="8">
    <source>
        <dbReference type="EMBL" id="KAJ8603104.1"/>
    </source>
</evidence>
<dbReference type="AlphaFoldDB" id="A0AAD7XLW6"/>
<dbReference type="SUPFAM" id="SSF52540">
    <property type="entry name" value="P-loop containing nucleoside triphosphate hydrolases"/>
    <property type="match status" value="1"/>
</dbReference>
<evidence type="ECO:0000256" key="1">
    <source>
        <dbReference type="ARBA" id="ARBA00022741"/>
    </source>
</evidence>
<dbReference type="GO" id="GO:0005524">
    <property type="term" value="F:ATP binding"/>
    <property type="evidence" value="ECO:0007669"/>
    <property type="project" value="UniProtKB-UniRule"/>
</dbReference>
<dbReference type="GO" id="GO:0003777">
    <property type="term" value="F:microtubule motor activity"/>
    <property type="evidence" value="ECO:0007669"/>
    <property type="project" value="InterPro"/>
</dbReference>
<gene>
    <name evidence="8" type="ORF">CTAYLR_006696</name>
</gene>
<dbReference type="InterPro" id="IPR032675">
    <property type="entry name" value="LRR_dom_sf"/>
</dbReference>
<evidence type="ECO:0000313" key="9">
    <source>
        <dbReference type="Proteomes" id="UP001230188"/>
    </source>
</evidence>
<accession>A0AAD7XLW6</accession>
<feature type="domain" description="Kinesin motor" evidence="7">
    <location>
        <begin position="151"/>
        <end position="490"/>
    </location>
</feature>
<organism evidence="8 9">
    <name type="scientific">Chrysophaeum taylorii</name>
    <dbReference type="NCBI Taxonomy" id="2483200"/>
    <lineage>
        <taxon>Eukaryota</taxon>
        <taxon>Sar</taxon>
        <taxon>Stramenopiles</taxon>
        <taxon>Ochrophyta</taxon>
        <taxon>Pelagophyceae</taxon>
        <taxon>Pelagomonadales</taxon>
        <taxon>Pelagomonadaceae</taxon>
        <taxon>Chrysophaeum</taxon>
    </lineage>
</organism>
<evidence type="ECO:0000256" key="2">
    <source>
        <dbReference type="ARBA" id="ARBA00022840"/>
    </source>
</evidence>
<keyword evidence="5" id="KW-0175">Coiled coil</keyword>
<dbReference type="GO" id="GO:0005871">
    <property type="term" value="C:kinesin complex"/>
    <property type="evidence" value="ECO:0007669"/>
    <property type="project" value="TreeGrafter"/>
</dbReference>
<comment type="caution">
    <text evidence="8">The sequence shown here is derived from an EMBL/GenBank/DDBJ whole genome shotgun (WGS) entry which is preliminary data.</text>
</comment>
<evidence type="ECO:0000259" key="7">
    <source>
        <dbReference type="PROSITE" id="PS50067"/>
    </source>
</evidence>
<dbReference type="InterPro" id="IPR027640">
    <property type="entry name" value="Kinesin-like_fam"/>
</dbReference>
<keyword evidence="2 3" id="KW-0067">ATP-binding</keyword>
<dbReference type="PANTHER" id="PTHR24115">
    <property type="entry name" value="KINESIN-RELATED"/>
    <property type="match status" value="1"/>
</dbReference>
<feature type="region of interest" description="Disordered" evidence="6">
    <location>
        <begin position="663"/>
        <end position="686"/>
    </location>
</feature>
<dbReference type="SMART" id="SM00129">
    <property type="entry name" value="KISc"/>
    <property type="match status" value="1"/>
</dbReference>
<dbReference type="Proteomes" id="UP001230188">
    <property type="component" value="Unassembled WGS sequence"/>
</dbReference>
<dbReference type="Pfam" id="PF00225">
    <property type="entry name" value="Kinesin"/>
    <property type="match status" value="1"/>
</dbReference>
<comment type="similarity">
    <text evidence="3 4">Belongs to the TRAFAC class myosin-kinesin ATPase superfamily. Kinesin family.</text>
</comment>
<evidence type="ECO:0000256" key="3">
    <source>
        <dbReference type="PROSITE-ProRule" id="PRU00283"/>
    </source>
</evidence>
<evidence type="ECO:0000256" key="4">
    <source>
        <dbReference type="RuleBase" id="RU000394"/>
    </source>
</evidence>
<keyword evidence="9" id="KW-1185">Reference proteome</keyword>
<sequence length="893" mass="98621">MQNDERVLSVKKVRLKAVKSAHRSATCLDFSFLPMTSSDVDEIFQGLREQRLVDELRVDMRDCGLDDRAAESLGRLVGLGLKEVLLDGNNLTNAGVVIVAAGLRGSGVASFARNVRVSFPETTPLPEEIRPRRRQLRFSIGICAPHAATNGVFAFVRFRPESGDADVETEFFEGKYALRLGERRPARFDHVLTSDSAATPEDLVDGVAQKAFAGYSTAIMAYGGTGSGKTFTIDALRRAVTASLAEEATRERARCALVGRNFDASCKFSLIEVYNEKLYDLTTNKEFRLRIVKDPVTGAHALDMKGLSQKHINMCGGPPDAVLSAALDVIRSGERNRRTAATAMNNRSSRAHCIFKIEVRVERREANGHAQSTLSSIFLVDLAGNENISVHDGKKDKETRMRETKSINKSLLALGQVVAFTAEKPKSLSAKEEETYSGAIRSKCRDSQLTLLLNQAFGGKNMSVLFGCCRQELSGPTINTLDFAAVFQSLDNKPVAEECHETNWELLARLLMDQLVFVYDSVFSLGRNKRRPLLVGFDDAVRRACPDLYDANADVAPHCGLAFDHETWATRSPTKRPTSDDTKKHRHPFVRASSDSGAASFAEEGDFHSVSPMDEWRSRTSVEETPAPSPPDEGRLTIDVLESLDKTPDDSNDNIINGSEQEAAATESIGAHRSTSPDSSSEDPEDGVCVAKRRLLDAKDQARLHDQAYQADLLALLQRIADSGSADGANLLVDLASRIGQNRRIENDGASTQKLQTTEAENASLRAKIATLEEKLAKQSERDRAVERFEHDSIRAGTAQTKRKEDQDLAASVLKVRELDAKYSKLKGDHDHLKQENEHLKRQLWQLQKRAQSLEEHRHPTISPSSRRHSADPACLAKTEKPATRRSRFCAIQ</sequence>
<dbReference type="EMBL" id="JAQMWT010000361">
    <property type="protein sequence ID" value="KAJ8603104.1"/>
    <property type="molecule type" value="Genomic_DNA"/>
</dbReference>
<reference evidence="8" key="1">
    <citation type="submission" date="2023-01" db="EMBL/GenBank/DDBJ databases">
        <title>Metagenome sequencing of chrysophaentin producing Chrysophaeum taylorii.</title>
        <authorList>
            <person name="Davison J."/>
            <person name="Bewley C."/>
        </authorList>
    </citation>
    <scope>NUCLEOTIDE SEQUENCE</scope>
    <source>
        <strain evidence="8">NIES-1699</strain>
    </source>
</reference>
<keyword evidence="4" id="KW-0493">Microtubule</keyword>
<dbReference type="PRINTS" id="PR00380">
    <property type="entry name" value="KINESINHEAVY"/>
</dbReference>
<dbReference type="PROSITE" id="PS00411">
    <property type="entry name" value="KINESIN_MOTOR_1"/>
    <property type="match status" value="1"/>
</dbReference>
<feature type="compositionally biased region" description="Basic residues" evidence="6">
    <location>
        <begin position="884"/>
        <end position="893"/>
    </location>
</feature>
<evidence type="ECO:0000256" key="5">
    <source>
        <dbReference type="SAM" id="Coils"/>
    </source>
</evidence>
<proteinExistence type="inferred from homology"/>
<dbReference type="GO" id="GO:0016887">
    <property type="term" value="F:ATP hydrolysis activity"/>
    <property type="evidence" value="ECO:0007669"/>
    <property type="project" value="TreeGrafter"/>
</dbReference>
<dbReference type="GO" id="GO:0007018">
    <property type="term" value="P:microtubule-based movement"/>
    <property type="evidence" value="ECO:0007669"/>
    <property type="project" value="InterPro"/>
</dbReference>
<dbReference type="InterPro" id="IPR019821">
    <property type="entry name" value="Kinesin_motor_CS"/>
</dbReference>
<dbReference type="InterPro" id="IPR001752">
    <property type="entry name" value="Kinesin_motor_dom"/>
</dbReference>
<feature type="coiled-coil region" evidence="5">
    <location>
        <begin position="755"/>
        <end position="782"/>
    </location>
</feature>
<keyword evidence="1 3" id="KW-0547">Nucleotide-binding</keyword>
<name>A0AAD7XLW6_9STRA</name>
<dbReference type="InterPro" id="IPR036961">
    <property type="entry name" value="Kinesin_motor_dom_sf"/>
</dbReference>
<dbReference type="InterPro" id="IPR027417">
    <property type="entry name" value="P-loop_NTPase"/>
</dbReference>
<dbReference type="GO" id="GO:0005874">
    <property type="term" value="C:microtubule"/>
    <property type="evidence" value="ECO:0007669"/>
    <property type="project" value="UniProtKB-KW"/>
</dbReference>
<evidence type="ECO:0000256" key="6">
    <source>
        <dbReference type="SAM" id="MobiDB-lite"/>
    </source>
</evidence>
<feature type="region of interest" description="Disordered" evidence="6">
    <location>
        <begin position="570"/>
        <end position="635"/>
    </location>
</feature>
<dbReference type="PROSITE" id="PS50067">
    <property type="entry name" value="KINESIN_MOTOR_2"/>
    <property type="match status" value="1"/>
</dbReference>
<feature type="region of interest" description="Disordered" evidence="6">
    <location>
        <begin position="850"/>
        <end position="893"/>
    </location>
</feature>
<dbReference type="GO" id="GO:0008017">
    <property type="term" value="F:microtubule binding"/>
    <property type="evidence" value="ECO:0007669"/>
    <property type="project" value="InterPro"/>
</dbReference>
<dbReference type="Gene3D" id="3.80.10.10">
    <property type="entry name" value="Ribonuclease Inhibitor"/>
    <property type="match status" value="1"/>
</dbReference>
<dbReference type="Gene3D" id="3.40.850.10">
    <property type="entry name" value="Kinesin motor domain"/>
    <property type="match status" value="1"/>
</dbReference>
<feature type="binding site" evidence="3">
    <location>
        <begin position="223"/>
        <end position="230"/>
    </location>
    <ligand>
        <name>ATP</name>
        <dbReference type="ChEBI" id="CHEBI:30616"/>
    </ligand>
</feature>
<protein>
    <recommendedName>
        <fullName evidence="4">Kinesin-like protein</fullName>
    </recommendedName>
</protein>
<keyword evidence="3 4" id="KW-0505">Motor protein</keyword>